<evidence type="ECO:0000256" key="2">
    <source>
        <dbReference type="ARBA" id="ARBA00009819"/>
    </source>
</evidence>
<evidence type="ECO:0000256" key="8">
    <source>
        <dbReference type="ARBA" id="ARBA00022982"/>
    </source>
</evidence>
<keyword evidence="4 12" id="KW-1003">Cell membrane</keyword>
<evidence type="ECO:0000256" key="13">
    <source>
        <dbReference type="SAM" id="MobiDB-lite"/>
    </source>
</evidence>
<dbReference type="AlphaFoldDB" id="A0A1S1RH99"/>
<dbReference type="GO" id="GO:0016682">
    <property type="term" value="F:oxidoreductase activity, acting on diphenols and related substances as donors, oxygen as acceptor"/>
    <property type="evidence" value="ECO:0007669"/>
    <property type="project" value="TreeGrafter"/>
</dbReference>
<comment type="similarity">
    <text evidence="2 12">Belongs to the cytochrome ubiquinol oxidase subunit 1 family.</text>
</comment>
<feature type="transmembrane region" description="Helical" evidence="12">
    <location>
        <begin position="113"/>
        <end position="138"/>
    </location>
</feature>
<dbReference type="GO" id="GO:0009055">
    <property type="term" value="F:electron transfer activity"/>
    <property type="evidence" value="ECO:0007669"/>
    <property type="project" value="UniProtKB-UniRule"/>
</dbReference>
<keyword evidence="11 12" id="KW-0472">Membrane</keyword>
<keyword evidence="15" id="KW-1185">Reference proteome</keyword>
<evidence type="ECO:0000256" key="3">
    <source>
        <dbReference type="ARBA" id="ARBA00022448"/>
    </source>
</evidence>
<keyword evidence="3 12" id="KW-0813">Transport</keyword>
<feature type="transmembrane region" description="Helical" evidence="12">
    <location>
        <begin position="382"/>
        <end position="402"/>
    </location>
</feature>
<proteinExistence type="inferred from homology"/>
<name>A0A1S1RH99_9ACTN</name>
<protein>
    <submittedName>
        <fullName evidence="14">Cytochrome BD ubiquinol oxidase subunit I</fullName>
    </submittedName>
</protein>
<dbReference type="Proteomes" id="UP000179769">
    <property type="component" value="Unassembled WGS sequence"/>
</dbReference>
<keyword evidence="9 12" id="KW-1133">Transmembrane helix</keyword>
<evidence type="ECO:0000256" key="6">
    <source>
        <dbReference type="ARBA" id="ARBA00022692"/>
    </source>
</evidence>
<dbReference type="RefSeq" id="WP_071059810.1">
    <property type="nucleotide sequence ID" value="NZ_MAXA01000014.1"/>
</dbReference>
<evidence type="ECO:0000256" key="1">
    <source>
        <dbReference type="ARBA" id="ARBA00004651"/>
    </source>
</evidence>
<accession>A0A1S1RH99</accession>
<feature type="transmembrane region" description="Helical" evidence="12">
    <location>
        <begin position="343"/>
        <end position="366"/>
    </location>
</feature>
<evidence type="ECO:0000256" key="10">
    <source>
        <dbReference type="ARBA" id="ARBA00023004"/>
    </source>
</evidence>
<dbReference type="GO" id="GO:0019646">
    <property type="term" value="P:aerobic electron transport chain"/>
    <property type="evidence" value="ECO:0007669"/>
    <property type="project" value="InterPro"/>
</dbReference>
<evidence type="ECO:0000256" key="9">
    <source>
        <dbReference type="ARBA" id="ARBA00022989"/>
    </source>
</evidence>
<evidence type="ECO:0000256" key="5">
    <source>
        <dbReference type="ARBA" id="ARBA00022617"/>
    </source>
</evidence>
<dbReference type="GO" id="GO:0070069">
    <property type="term" value="C:cytochrome complex"/>
    <property type="evidence" value="ECO:0007669"/>
    <property type="project" value="UniProtKB-UniRule"/>
</dbReference>
<feature type="transmembrane region" description="Helical" evidence="12">
    <location>
        <begin position="204"/>
        <end position="228"/>
    </location>
</feature>
<dbReference type="InterPro" id="IPR002585">
    <property type="entry name" value="Cyt-d_ubiquinol_oxidase_su_1"/>
</dbReference>
<keyword evidence="6 12" id="KW-0812">Transmembrane</keyword>
<dbReference type="GO" id="GO:0005886">
    <property type="term" value="C:plasma membrane"/>
    <property type="evidence" value="ECO:0007669"/>
    <property type="project" value="UniProtKB-SubCell"/>
</dbReference>
<dbReference type="PANTHER" id="PTHR30365">
    <property type="entry name" value="CYTOCHROME D UBIQUINOL OXIDASE"/>
    <property type="match status" value="1"/>
</dbReference>
<feature type="transmembrane region" description="Helical" evidence="12">
    <location>
        <begin position="80"/>
        <end position="107"/>
    </location>
</feature>
<keyword evidence="10 12" id="KW-0408">Iron</keyword>
<keyword evidence="5 12" id="KW-0349">Heme</keyword>
<reference evidence="15" key="1">
    <citation type="submission" date="2016-07" db="EMBL/GenBank/DDBJ databases">
        <title>Frankia sp. NRRL B-16219 Genome sequencing.</title>
        <authorList>
            <person name="Ghodhbane-Gtari F."/>
            <person name="Swanson E."/>
            <person name="Gueddou A."/>
            <person name="Louati M."/>
            <person name="Nouioui I."/>
            <person name="Hezbri K."/>
            <person name="Abebe-Akele F."/>
            <person name="Simpson S."/>
            <person name="Morris K."/>
            <person name="Thomas K."/>
            <person name="Gtari M."/>
            <person name="Tisa L.S."/>
        </authorList>
    </citation>
    <scope>NUCLEOTIDE SEQUENCE [LARGE SCALE GENOMIC DNA]</scope>
    <source>
        <strain evidence="15">NRRL B-16219</strain>
    </source>
</reference>
<evidence type="ECO:0000256" key="12">
    <source>
        <dbReference type="PIRNR" id="PIRNR006446"/>
    </source>
</evidence>
<comment type="subcellular location">
    <subcellularLocation>
        <location evidence="1">Cell membrane</location>
        <topology evidence="1">Multi-pass membrane protein</topology>
    </subcellularLocation>
</comment>
<evidence type="ECO:0000313" key="15">
    <source>
        <dbReference type="Proteomes" id="UP000179769"/>
    </source>
</evidence>
<gene>
    <name evidence="14" type="ORF">BBK14_09630</name>
</gene>
<feature type="transmembrane region" description="Helical" evidence="12">
    <location>
        <begin position="36"/>
        <end position="59"/>
    </location>
</feature>
<evidence type="ECO:0000256" key="7">
    <source>
        <dbReference type="ARBA" id="ARBA00022723"/>
    </source>
</evidence>
<dbReference type="GO" id="GO:0046872">
    <property type="term" value="F:metal ion binding"/>
    <property type="evidence" value="ECO:0007669"/>
    <property type="project" value="UniProtKB-UniRule"/>
</dbReference>
<dbReference type="EMBL" id="MAXA01000014">
    <property type="protein sequence ID" value="OHV45121.1"/>
    <property type="molecule type" value="Genomic_DNA"/>
</dbReference>
<keyword evidence="8 12" id="KW-0249">Electron transport</keyword>
<evidence type="ECO:0000256" key="4">
    <source>
        <dbReference type="ARBA" id="ARBA00022475"/>
    </source>
</evidence>
<sequence>MVHAAEVLSHVAALAQAADPPQASSVSTNLARAQTAFSLAFHICFAVFGVGMPWLLLFVEGRWVRTRDPVWLALTRKWSRAFAVMFAVGAVSGTALSFEFGLLWPAFMARYGGVLGLSFTLEGFAFFAEAIFIGMYLYGWKRLSARAHWLTLWPIAIAGTFSTLFIITANAWMNTPGHVTEVDGKVVSAEPFAPFLAATAPHQLIHMLLAALMCTGGIVAGVYAVGMLRGRRDAYHQRGLRVGLAVLLVCAPLQLIVGDWAARVVGNEQPIKLAAMEGLGHTRTHAPLTIGGIYDEQTGEVRHGIEVPDLLSLMQGLSADHEITGLTAVPPEERPNAVLVHSAFNVMVGLGMALIALSLVTGVVVLRRRRRGERPLLPTGRPWLWAAAASGPASMLAMLAGWEVTEGGRQPWIVYGRMRVDEAVTSSSGMPAIFTGTILLYLGLATALILILRRMATGGPELAATVGETSTTPDIPDARPAPASPDTPARVRGDGDGGDGPGTSAPTTPRTDPSSSEGDAR</sequence>
<dbReference type="OrthoDB" id="9807042at2"/>
<feature type="compositionally biased region" description="Polar residues" evidence="13">
    <location>
        <begin position="510"/>
        <end position="521"/>
    </location>
</feature>
<feature type="region of interest" description="Disordered" evidence="13">
    <location>
        <begin position="464"/>
        <end position="521"/>
    </location>
</feature>
<feature type="transmembrane region" description="Helical" evidence="12">
    <location>
        <begin position="150"/>
        <end position="173"/>
    </location>
</feature>
<dbReference type="GO" id="GO:0020037">
    <property type="term" value="F:heme binding"/>
    <property type="evidence" value="ECO:0007669"/>
    <property type="project" value="TreeGrafter"/>
</dbReference>
<dbReference type="PANTHER" id="PTHR30365:SF14">
    <property type="entry name" value="CYTOCHROME BD MENAQUINOL OXIDASE SUBUNIT I-RELATED"/>
    <property type="match status" value="1"/>
</dbReference>
<comment type="caution">
    <text evidence="14">The sequence shown here is derived from an EMBL/GenBank/DDBJ whole genome shotgun (WGS) entry which is preliminary data.</text>
</comment>
<dbReference type="Pfam" id="PF01654">
    <property type="entry name" value="Cyt_bd_oxida_I"/>
    <property type="match status" value="1"/>
</dbReference>
<organism evidence="14 15">
    <name type="scientific">Parafrankia soli</name>
    <dbReference type="NCBI Taxonomy" id="2599596"/>
    <lineage>
        <taxon>Bacteria</taxon>
        <taxon>Bacillati</taxon>
        <taxon>Actinomycetota</taxon>
        <taxon>Actinomycetes</taxon>
        <taxon>Frankiales</taxon>
        <taxon>Frankiaceae</taxon>
        <taxon>Parafrankia</taxon>
    </lineage>
</organism>
<keyword evidence="7 12" id="KW-0479">Metal-binding</keyword>
<evidence type="ECO:0000313" key="14">
    <source>
        <dbReference type="EMBL" id="OHV45121.1"/>
    </source>
</evidence>
<dbReference type="PIRSF" id="PIRSF006446">
    <property type="entry name" value="Cyt_quinol_oxidase_1"/>
    <property type="match status" value="1"/>
</dbReference>
<feature type="transmembrane region" description="Helical" evidence="12">
    <location>
        <begin position="240"/>
        <end position="257"/>
    </location>
</feature>
<feature type="transmembrane region" description="Helical" evidence="12">
    <location>
        <begin position="432"/>
        <end position="452"/>
    </location>
</feature>
<evidence type="ECO:0000256" key="11">
    <source>
        <dbReference type="ARBA" id="ARBA00023136"/>
    </source>
</evidence>